<proteinExistence type="predicted"/>
<evidence type="ECO:0000313" key="1">
    <source>
        <dbReference type="EMBL" id="KAF2691431.1"/>
    </source>
</evidence>
<keyword evidence="2" id="KW-1185">Reference proteome</keyword>
<organism evidence="1 2">
    <name type="scientific">Lentithecium fluviatile CBS 122367</name>
    <dbReference type="NCBI Taxonomy" id="1168545"/>
    <lineage>
        <taxon>Eukaryota</taxon>
        <taxon>Fungi</taxon>
        <taxon>Dikarya</taxon>
        <taxon>Ascomycota</taxon>
        <taxon>Pezizomycotina</taxon>
        <taxon>Dothideomycetes</taxon>
        <taxon>Pleosporomycetidae</taxon>
        <taxon>Pleosporales</taxon>
        <taxon>Massarineae</taxon>
        <taxon>Lentitheciaceae</taxon>
        <taxon>Lentithecium</taxon>
    </lineage>
</organism>
<name>A0A6G1JMH1_9PLEO</name>
<reference evidence="1" key="1">
    <citation type="journal article" date="2020" name="Stud. Mycol.">
        <title>101 Dothideomycetes genomes: a test case for predicting lifestyles and emergence of pathogens.</title>
        <authorList>
            <person name="Haridas S."/>
            <person name="Albert R."/>
            <person name="Binder M."/>
            <person name="Bloem J."/>
            <person name="Labutti K."/>
            <person name="Salamov A."/>
            <person name="Andreopoulos B."/>
            <person name="Baker S."/>
            <person name="Barry K."/>
            <person name="Bills G."/>
            <person name="Bluhm B."/>
            <person name="Cannon C."/>
            <person name="Castanera R."/>
            <person name="Culley D."/>
            <person name="Daum C."/>
            <person name="Ezra D."/>
            <person name="Gonzalez J."/>
            <person name="Henrissat B."/>
            <person name="Kuo A."/>
            <person name="Liang C."/>
            <person name="Lipzen A."/>
            <person name="Lutzoni F."/>
            <person name="Magnuson J."/>
            <person name="Mondo S."/>
            <person name="Nolan M."/>
            <person name="Ohm R."/>
            <person name="Pangilinan J."/>
            <person name="Park H.-J."/>
            <person name="Ramirez L."/>
            <person name="Alfaro M."/>
            <person name="Sun H."/>
            <person name="Tritt A."/>
            <person name="Yoshinaga Y."/>
            <person name="Zwiers L.-H."/>
            <person name="Turgeon B."/>
            <person name="Goodwin S."/>
            <person name="Spatafora J."/>
            <person name="Crous P."/>
            <person name="Grigoriev I."/>
        </authorList>
    </citation>
    <scope>NUCLEOTIDE SEQUENCE</scope>
    <source>
        <strain evidence="1">CBS 122367</strain>
    </source>
</reference>
<dbReference type="Proteomes" id="UP000799291">
    <property type="component" value="Unassembled WGS sequence"/>
</dbReference>
<evidence type="ECO:0000313" key="2">
    <source>
        <dbReference type="Proteomes" id="UP000799291"/>
    </source>
</evidence>
<dbReference type="EMBL" id="MU005569">
    <property type="protein sequence ID" value="KAF2691431.1"/>
    <property type="molecule type" value="Genomic_DNA"/>
</dbReference>
<accession>A0A6G1JMH1</accession>
<protein>
    <submittedName>
        <fullName evidence="1">Uncharacterized protein</fullName>
    </submittedName>
</protein>
<gene>
    <name evidence="1" type="ORF">K458DRAFT_514</name>
</gene>
<dbReference type="AlphaFoldDB" id="A0A6G1JMH1"/>
<sequence>MLLRLLPSLLQRCRKSQIGSARSAHLTSSPRAVGNDRGIACGYRGLWFTHDVTPSFASSGPFAPSPLTEPYSPCLSELRRTGRVLSQGSFSPRFDSPSCICKMIYSKSLMEQHFPEPRRLPMPLIIVGAAREGRPGWCRIAVGLSVAQTPRWLPTRPILGWHKSPHPTFLLREKWPVGLLSPLVGRLPSVCTRIPSRQLPVPLNTNAKTTTPCMARTTYNTAWQIFILSPSAK</sequence>